<proteinExistence type="predicted"/>
<dbReference type="PANTHER" id="PTHR12558:SF44">
    <property type="entry name" value="TETRATRICOPEPTIDE REPEAT-CONTAINING PROTEIN"/>
    <property type="match status" value="1"/>
</dbReference>
<dbReference type="SUPFAM" id="SSF48452">
    <property type="entry name" value="TPR-like"/>
    <property type="match status" value="2"/>
</dbReference>
<evidence type="ECO:0000313" key="2">
    <source>
        <dbReference type="EMBL" id="MBA4536089.1"/>
    </source>
</evidence>
<feature type="repeat" description="TPR" evidence="1">
    <location>
        <begin position="271"/>
        <end position="304"/>
    </location>
</feature>
<dbReference type="InterPro" id="IPR011990">
    <property type="entry name" value="TPR-like_helical_dom_sf"/>
</dbReference>
<keyword evidence="4" id="KW-1185">Reference proteome</keyword>
<evidence type="ECO:0000256" key="1">
    <source>
        <dbReference type="PROSITE-ProRule" id="PRU00339"/>
    </source>
</evidence>
<protein>
    <submittedName>
        <fullName evidence="3">Tetratricopeptide repeat protein</fullName>
    </submittedName>
</protein>
<dbReference type="Pfam" id="PF14559">
    <property type="entry name" value="TPR_19"/>
    <property type="match status" value="1"/>
</dbReference>
<dbReference type="AlphaFoldDB" id="A0A6B3VXK5"/>
<evidence type="ECO:0000313" key="3">
    <source>
        <dbReference type="EMBL" id="NEY80463.1"/>
    </source>
</evidence>
<dbReference type="InterPro" id="IPR019734">
    <property type="entry name" value="TPR_rpt"/>
</dbReference>
<dbReference type="EMBL" id="JAAIWN010000004">
    <property type="protein sequence ID" value="NEY80463.1"/>
    <property type="molecule type" value="Genomic_DNA"/>
</dbReference>
<evidence type="ECO:0000313" key="4">
    <source>
        <dbReference type="Proteomes" id="UP000472971"/>
    </source>
</evidence>
<dbReference type="SMART" id="SM00028">
    <property type="entry name" value="TPR"/>
    <property type="match status" value="7"/>
</dbReference>
<comment type="caution">
    <text evidence="3">The sequence shown here is derived from an EMBL/GenBank/DDBJ whole genome shotgun (WGS) entry which is preliminary data.</text>
</comment>
<reference evidence="3 4" key="1">
    <citation type="submission" date="2020-02" db="EMBL/GenBank/DDBJ databases">
        <title>Bacillus aquiflavi sp. nov., isolated from yellow water of strong flavor Chinese baijiu in Yibin region of China.</title>
        <authorList>
            <person name="Xie J."/>
        </authorList>
    </citation>
    <scope>NUCLEOTIDE SEQUENCE [LARGE SCALE GENOMIC DNA]</scope>
    <source>
        <strain evidence="3 4">3H-10</strain>
    </source>
</reference>
<sequence>MEIIEHIAQLLQSGKHDEAFLHINKIMKNGLDNEKFLLGETLFHYGFLEEAKKLFKDLLSRYPNEGELLVLYAEILMEKGEEDEAILALEKIDHNDDFYPQALLLLADLYQMEGLYEVSEQKLLDAKKLLPDEPVIDFALGELYAAEGKFVEAINAYERILTDNLNITGVNINQRLAEVLSAAGRFEEALPYYDKALKENLEINTLFGYGFTALQAGYHNKAIETFLELKELDHEYHSLYLYLAKAYEREEELVKSFETVKKGISLDEFNKDLFFYGGKIALKLGKQQEAEELLRQAIALDPSFTEAVLTLNKLFLTEERYEEIIDLVNELEKYGEEEPQFYWDRAIAYQHLEQYSYALNQYRLAYTFFKNNHDFLHDYGYFLIEEGKTKDAGEIFNKLLKLNPSNDEYVQILERLLED</sequence>
<dbReference type="Pfam" id="PF13176">
    <property type="entry name" value="TPR_7"/>
    <property type="match status" value="2"/>
</dbReference>
<dbReference type="Pfam" id="PF13429">
    <property type="entry name" value="TPR_15"/>
    <property type="match status" value="1"/>
</dbReference>
<gene>
    <name evidence="3" type="ORF">G4D64_02765</name>
    <name evidence="2" type="ORF">H1Z61_02770</name>
</gene>
<dbReference type="PANTHER" id="PTHR12558">
    <property type="entry name" value="CELL DIVISION CYCLE 16,23,27"/>
    <property type="match status" value="1"/>
</dbReference>
<dbReference type="PROSITE" id="PS50005">
    <property type="entry name" value="TPR"/>
    <property type="match status" value="2"/>
</dbReference>
<evidence type="ECO:0000313" key="5">
    <source>
        <dbReference type="Proteomes" id="UP000570010"/>
    </source>
</evidence>
<reference evidence="2 5" key="2">
    <citation type="submission" date="2020-07" db="EMBL/GenBank/DDBJ databases">
        <authorList>
            <person name="Feng H."/>
        </authorList>
    </citation>
    <scope>NUCLEOTIDE SEQUENCE [LARGE SCALE GENOMIC DNA]</scope>
    <source>
        <strain evidence="5">s-12</strain>
        <strain evidence="2">S-12</strain>
    </source>
</reference>
<keyword evidence="1" id="KW-0802">TPR repeat</keyword>
<dbReference type="Proteomes" id="UP000472971">
    <property type="component" value="Unassembled WGS sequence"/>
</dbReference>
<dbReference type="RefSeq" id="WP_163239895.1">
    <property type="nucleotide sequence ID" value="NZ_JAAIWN010000004.1"/>
</dbReference>
<dbReference type="Proteomes" id="UP000570010">
    <property type="component" value="Unassembled WGS sequence"/>
</dbReference>
<dbReference type="EMBL" id="JACEIO010000004">
    <property type="protein sequence ID" value="MBA4536089.1"/>
    <property type="molecule type" value="Genomic_DNA"/>
</dbReference>
<name>A0A6B3VXK5_9BACI</name>
<dbReference type="GO" id="GO:0051301">
    <property type="term" value="P:cell division"/>
    <property type="evidence" value="ECO:0007669"/>
    <property type="project" value="TreeGrafter"/>
</dbReference>
<organism evidence="3 4">
    <name type="scientific">Bacillus aquiflavi</name>
    <dbReference type="NCBI Taxonomy" id="2672567"/>
    <lineage>
        <taxon>Bacteria</taxon>
        <taxon>Bacillati</taxon>
        <taxon>Bacillota</taxon>
        <taxon>Bacilli</taxon>
        <taxon>Bacillales</taxon>
        <taxon>Bacillaceae</taxon>
        <taxon>Bacillus</taxon>
    </lineage>
</organism>
<dbReference type="Gene3D" id="1.25.40.10">
    <property type="entry name" value="Tetratricopeptide repeat domain"/>
    <property type="match status" value="3"/>
</dbReference>
<feature type="repeat" description="TPR" evidence="1">
    <location>
        <begin position="373"/>
        <end position="406"/>
    </location>
</feature>
<accession>A0A6B3VXK5</accession>